<organism evidence="3 4">
    <name type="scientific">Sinorhizobium saheli</name>
    <dbReference type="NCBI Taxonomy" id="36856"/>
    <lineage>
        <taxon>Bacteria</taxon>
        <taxon>Pseudomonadati</taxon>
        <taxon>Pseudomonadota</taxon>
        <taxon>Alphaproteobacteria</taxon>
        <taxon>Hyphomicrobiales</taxon>
        <taxon>Rhizobiaceae</taxon>
        <taxon>Sinorhizobium/Ensifer group</taxon>
        <taxon>Sinorhizobium</taxon>
    </lineage>
</organism>
<feature type="transmembrane region" description="Helical" evidence="2">
    <location>
        <begin position="45"/>
        <end position="63"/>
    </location>
</feature>
<feature type="transmembrane region" description="Helical" evidence="2">
    <location>
        <begin position="188"/>
        <end position="205"/>
    </location>
</feature>
<dbReference type="AlphaFoldDB" id="A0A178XJW7"/>
<reference evidence="3 4" key="1">
    <citation type="submission" date="2015-11" db="EMBL/GenBank/DDBJ databases">
        <title>Ensifer anhuiense sp. nov., an effective nitrogen fixation bacterium with Glycine soja.</title>
        <authorList>
            <person name="Yan H."/>
            <person name="Chen W."/>
        </authorList>
    </citation>
    <scope>NUCLEOTIDE SEQUENCE [LARGE SCALE GENOMIC DNA]</scope>
    <source>
        <strain evidence="3 4">LMG 7837</strain>
    </source>
</reference>
<keyword evidence="2" id="KW-1133">Transmembrane helix</keyword>
<accession>A0A178XJW7</accession>
<keyword evidence="2" id="KW-0812">Transmembrane</keyword>
<dbReference type="InterPro" id="IPR043130">
    <property type="entry name" value="CDP-OH_PTrfase_TM_dom"/>
</dbReference>
<keyword evidence="3" id="KW-0808">Transferase</keyword>
<keyword evidence="4" id="KW-1185">Reference proteome</keyword>
<evidence type="ECO:0000256" key="1">
    <source>
        <dbReference type="SAM" id="MobiDB-lite"/>
    </source>
</evidence>
<sequence>MSVAPDSGDAETPGADRRPIKARDSGFARRLTALLLKTSITPNQISLLSIAFAAAGAAALYWAQHRPLLFLAALAGIQLRLLCNLLDGMVAVEGGRGSPVGALYNEFPDRVADTVLIVALGYAAGAGWLGWAGALAAALTAYVRVFGGSLGQAQDFRGPMAKQHRMALMSVASLLAFGEALLTADRFVLYLAAWILLIGALLTCATRTSAIVARITGAPTR</sequence>
<feature type="transmembrane region" description="Helical" evidence="2">
    <location>
        <begin position="166"/>
        <end position="182"/>
    </location>
</feature>
<gene>
    <name evidence="3" type="ORF">ATB98_09775</name>
</gene>
<evidence type="ECO:0000256" key="2">
    <source>
        <dbReference type="SAM" id="Phobius"/>
    </source>
</evidence>
<feature type="transmembrane region" description="Helical" evidence="2">
    <location>
        <begin position="112"/>
        <end position="145"/>
    </location>
</feature>
<dbReference type="OrthoDB" id="1034332at2"/>
<dbReference type="EMBL" id="LNQB01000100">
    <property type="protein sequence ID" value="OAP35521.1"/>
    <property type="molecule type" value="Genomic_DNA"/>
</dbReference>
<evidence type="ECO:0000313" key="3">
    <source>
        <dbReference type="EMBL" id="OAP35521.1"/>
    </source>
</evidence>
<keyword evidence="2" id="KW-0472">Membrane</keyword>
<protein>
    <submittedName>
        <fullName evidence="3">CDP-diacylglycerol--glycerol-3-phosphate 3-phosphatidyltransferase</fullName>
    </submittedName>
</protein>
<name>A0A178XJW7_SINSA</name>
<comment type="caution">
    <text evidence="3">The sequence shown here is derived from an EMBL/GenBank/DDBJ whole genome shotgun (WGS) entry which is preliminary data.</text>
</comment>
<dbReference type="STRING" id="36856.ATB98_09775"/>
<dbReference type="RefSeq" id="WP_066878897.1">
    <property type="nucleotide sequence ID" value="NZ_LNQB01000100.1"/>
</dbReference>
<evidence type="ECO:0000313" key="4">
    <source>
        <dbReference type="Proteomes" id="UP000078507"/>
    </source>
</evidence>
<feature type="region of interest" description="Disordered" evidence="1">
    <location>
        <begin position="1"/>
        <end position="20"/>
    </location>
</feature>
<dbReference type="Proteomes" id="UP000078507">
    <property type="component" value="Unassembled WGS sequence"/>
</dbReference>
<proteinExistence type="predicted"/>
<dbReference type="GO" id="GO:0016740">
    <property type="term" value="F:transferase activity"/>
    <property type="evidence" value="ECO:0007669"/>
    <property type="project" value="UniProtKB-KW"/>
</dbReference>
<feature type="transmembrane region" description="Helical" evidence="2">
    <location>
        <begin position="70"/>
        <end position="92"/>
    </location>
</feature>
<dbReference type="Gene3D" id="1.20.120.1760">
    <property type="match status" value="1"/>
</dbReference>